<comment type="caution">
    <text evidence="2">The sequence shown here is derived from an EMBL/GenBank/DDBJ whole genome shotgun (WGS) entry which is preliminary data.</text>
</comment>
<gene>
    <name evidence="2" type="ORF">OFUS_LOCUS10822</name>
</gene>
<feature type="non-terminal residue" evidence="2">
    <location>
        <position position="1"/>
    </location>
</feature>
<evidence type="ECO:0000313" key="2">
    <source>
        <dbReference type="EMBL" id="CAH1784666.1"/>
    </source>
</evidence>
<feature type="region of interest" description="Disordered" evidence="1">
    <location>
        <begin position="53"/>
        <end position="105"/>
    </location>
</feature>
<feature type="compositionally biased region" description="Polar residues" evidence="1">
    <location>
        <begin position="79"/>
        <end position="92"/>
    </location>
</feature>
<feature type="compositionally biased region" description="Basic and acidic residues" evidence="1">
    <location>
        <begin position="54"/>
        <end position="66"/>
    </location>
</feature>
<dbReference type="Proteomes" id="UP000749559">
    <property type="component" value="Unassembled WGS sequence"/>
</dbReference>
<sequence>EELKYGNTNKKTADRSISTFSSAKSKFPMRTHALVLLSVTIFLFDRASCIPLRQRREQRSGRREARSNSSTTERSPSSLQIWNGCTGSSGSLRHNWGPRSHAFDD</sequence>
<proteinExistence type="predicted"/>
<feature type="compositionally biased region" description="Low complexity" evidence="1">
    <location>
        <begin position="67"/>
        <end position="78"/>
    </location>
</feature>
<keyword evidence="3" id="KW-1185">Reference proteome</keyword>
<name>A0A8S4NX37_OWEFU</name>
<feature type="non-terminal residue" evidence="2">
    <location>
        <position position="105"/>
    </location>
</feature>
<evidence type="ECO:0000256" key="1">
    <source>
        <dbReference type="SAM" id="MobiDB-lite"/>
    </source>
</evidence>
<protein>
    <submittedName>
        <fullName evidence="2">Uncharacterized protein</fullName>
    </submittedName>
</protein>
<organism evidence="2 3">
    <name type="scientific">Owenia fusiformis</name>
    <name type="common">Polychaete worm</name>
    <dbReference type="NCBI Taxonomy" id="6347"/>
    <lineage>
        <taxon>Eukaryota</taxon>
        <taxon>Metazoa</taxon>
        <taxon>Spiralia</taxon>
        <taxon>Lophotrochozoa</taxon>
        <taxon>Annelida</taxon>
        <taxon>Polychaeta</taxon>
        <taxon>Sedentaria</taxon>
        <taxon>Canalipalpata</taxon>
        <taxon>Sabellida</taxon>
        <taxon>Oweniida</taxon>
        <taxon>Oweniidae</taxon>
        <taxon>Owenia</taxon>
    </lineage>
</organism>
<accession>A0A8S4NX37</accession>
<dbReference type="AlphaFoldDB" id="A0A8S4NX37"/>
<dbReference type="EMBL" id="CAIIXF020000005">
    <property type="protein sequence ID" value="CAH1784666.1"/>
    <property type="molecule type" value="Genomic_DNA"/>
</dbReference>
<reference evidence="2" key="1">
    <citation type="submission" date="2022-03" db="EMBL/GenBank/DDBJ databases">
        <authorList>
            <person name="Martin C."/>
        </authorList>
    </citation>
    <scope>NUCLEOTIDE SEQUENCE</scope>
</reference>
<evidence type="ECO:0000313" key="3">
    <source>
        <dbReference type="Proteomes" id="UP000749559"/>
    </source>
</evidence>